<feature type="transmembrane region" description="Helical" evidence="3">
    <location>
        <begin position="966"/>
        <end position="990"/>
    </location>
</feature>
<evidence type="ECO:0000256" key="1">
    <source>
        <dbReference type="SAM" id="Coils"/>
    </source>
</evidence>
<accession>A0AAN7BSX2</accession>
<feature type="compositionally biased region" description="Gly residues" evidence="2">
    <location>
        <begin position="930"/>
        <end position="950"/>
    </location>
</feature>
<feature type="region of interest" description="Disordered" evidence="2">
    <location>
        <begin position="912"/>
        <end position="961"/>
    </location>
</feature>
<name>A0AAN7BSX2_9PEZI</name>
<feature type="compositionally biased region" description="Acidic residues" evidence="2">
    <location>
        <begin position="1133"/>
        <end position="1144"/>
    </location>
</feature>
<proteinExistence type="predicted"/>
<evidence type="ECO:0000256" key="2">
    <source>
        <dbReference type="SAM" id="MobiDB-lite"/>
    </source>
</evidence>
<feature type="region of interest" description="Disordered" evidence="2">
    <location>
        <begin position="1262"/>
        <end position="1329"/>
    </location>
</feature>
<dbReference type="InterPro" id="IPR015915">
    <property type="entry name" value="Kelch-typ_b-propeller"/>
</dbReference>
<feature type="region of interest" description="Disordered" evidence="2">
    <location>
        <begin position="1586"/>
        <end position="1619"/>
    </location>
</feature>
<feature type="region of interest" description="Disordered" evidence="2">
    <location>
        <begin position="1083"/>
        <end position="1178"/>
    </location>
</feature>
<feature type="compositionally biased region" description="Low complexity" evidence="2">
    <location>
        <begin position="1391"/>
        <end position="1408"/>
    </location>
</feature>
<feature type="compositionally biased region" description="Basic and acidic residues" evidence="2">
    <location>
        <begin position="1591"/>
        <end position="1600"/>
    </location>
</feature>
<dbReference type="Proteomes" id="UP001301958">
    <property type="component" value="Unassembled WGS sequence"/>
</dbReference>
<feature type="compositionally biased region" description="Basic and acidic residues" evidence="2">
    <location>
        <begin position="912"/>
        <end position="921"/>
    </location>
</feature>
<dbReference type="EMBL" id="MU865314">
    <property type="protein sequence ID" value="KAK4228817.1"/>
    <property type="molecule type" value="Genomic_DNA"/>
</dbReference>
<keyword evidence="3" id="KW-0812">Transmembrane</keyword>
<dbReference type="Gene3D" id="2.120.10.80">
    <property type="entry name" value="Kelch-type beta propeller"/>
    <property type="match status" value="1"/>
</dbReference>
<keyword evidence="5" id="KW-1185">Reference proteome</keyword>
<keyword evidence="1" id="KW-0175">Coiled coil</keyword>
<evidence type="ECO:0000256" key="3">
    <source>
        <dbReference type="SAM" id="Phobius"/>
    </source>
</evidence>
<evidence type="ECO:0000313" key="5">
    <source>
        <dbReference type="Proteomes" id="UP001301958"/>
    </source>
</evidence>
<evidence type="ECO:0000313" key="4">
    <source>
        <dbReference type="EMBL" id="KAK4228817.1"/>
    </source>
</evidence>
<organism evidence="4 5">
    <name type="scientific">Podospora fimiseda</name>
    <dbReference type="NCBI Taxonomy" id="252190"/>
    <lineage>
        <taxon>Eukaryota</taxon>
        <taxon>Fungi</taxon>
        <taxon>Dikarya</taxon>
        <taxon>Ascomycota</taxon>
        <taxon>Pezizomycotina</taxon>
        <taxon>Sordariomycetes</taxon>
        <taxon>Sordariomycetidae</taxon>
        <taxon>Sordariales</taxon>
        <taxon>Podosporaceae</taxon>
        <taxon>Podospora</taxon>
    </lineage>
</organism>
<reference evidence="4" key="1">
    <citation type="journal article" date="2023" name="Mol. Phylogenet. Evol.">
        <title>Genome-scale phylogeny and comparative genomics of the fungal order Sordariales.</title>
        <authorList>
            <person name="Hensen N."/>
            <person name="Bonometti L."/>
            <person name="Westerberg I."/>
            <person name="Brannstrom I.O."/>
            <person name="Guillou S."/>
            <person name="Cros-Aarteil S."/>
            <person name="Calhoun S."/>
            <person name="Haridas S."/>
            <person name="Kuo A."/>
            <person name="Mondo S."/>
            <person name="Pangilinan J."/>
            <person name="Riley R."/>
            <person name="LaButti K."/>
            <person name="Andreopoulos B."/>
            <person name="Lipzen A."/>
            <person name="Chen C."/>
            <person name="Yan M."/>
            <person name="Daum C."/>
            <person name="Ng V."/>
            <person name="Clum A."/>
            <person name="Steindorff A."/>
            <person name="Ohm R.A."/>
            <person name="Martin F."/>
            <person name="Silar P."/>
            <person name="Natvig D.O."/>
            <person name="Lalanne C."/>
            <person name="Gautier V."/>
            <person name="Ament-Velasquez S.L."/>
            <person name="Kruys A."/>
            <person name="Hutchinson M.I."/>
            <person name="Powell A.J."/>
            <person name="Barry K."/>
            <person name="Miller A.N."/>
            <person name="Grigoriev I.V."/>
            <person name="Debuchy R."/>
            <person name="Gladieux P."/>
            <person name="Hiltunen Thoren M."/>
            <person name="Johannesson H."/>
        </authorList>
    </citation>
    <scope>NUCLEOTIDE SEQUENCE</scope>
    <source>
        <strain evidence="4">CBS 990.96</strain>
    </source>
</reference>
<dbReference type="InterPro" id="IPR011043">
    <property type="entry name" value="Gal_Oxase/kelch_b-propeller"/>
</dbReference>
<keyword evidence="3" id="KW-0472">Membrane</keyword>
<feature type="compositionally biased region" description="Polar residues" evidence="2">
    <location>
        <begin position="1111"/>
        <end position="1128"/>
    </location>
</feature>
<gene>
    <name evidence="4" type="ORF">QBC38DRAFT_361026</name>
</gene>
<feature type="coiled-coil region" evidence="1">
    <location>
        <begin position="421"/>
        <end position="448"/>
    </location>
</feature>
<keyword evidence="3" id="KW-1133">Transmembrane helix</keyword>
<reference evidence="4" key="2">
    <citation type="submission" date="2023-05" db="EMBL/GenBank/DDBJ databases">
        <authorList>
            <consortium name="Lawrence Berkeley National Laboratory"/>
            <person name="Steindorff A."/>
            <person name="Hensen N."/>
            <person name="Bonometti L."/>
            <person name="Westerberg I."/>
            <person name="Brannstrom I.O."/>
            <person name="Guillou S."/>
            <person name="Cros-Aarteil S."/>
            <person name="Calhoun S."/>
            <person name="Haridas S."/>
            <person name="Kuo A."/>
            <person name="Mondo S."/>
            <person name="Pangilinan J."/>
            <person name="Riley R."/>
            <person name="Labutti K."/>
            <person name="Andreopoulos B."/>
            <person name="Lipzen A."/>
            <person name="Chen C."/>
            <person name="Yanf M."/>
            <person name="Daum C."/>
            <person name="Ng V."/>
            <person name="Clum A."/>
            <person name="Ohm R."/>
            <person name="Martin F."/>
            <person name="Silar P."/>
            <person name="Natvig D."/>
            <person name="Lalanne C."/>
            <person name="Gautier V."/>
            <person name="Ament-Velasquez S.L."/>
            <person name="Kruys A."/>
            <person name="Hutchinson M.I."/>
            <person name="Powell A.J."/>
            <person name="Barry K."/>
            <person name="Miller A.N."/>
            <person name="Grigoriev I.V."/>
            <person name="Debuchy R."/>
            <person name="Gladieux P."/>
            <person name="Thoren M.H."/>
            <person name="Johannesson H."/>
        </authorList>
    </citation>
    <scope>NUCLEOTIDE SEQUENCE</scope>
    <source>
        <strain evidence="4">CBS 990.96</strain>
    </source>
</reference>
<dbReference type="SUPFAM" id="SSF50965">
    <property type="entry name" value="Galactose oxidase, central domain"/>
    <property type="match status" value="1"/>
</dbReference>
<feature type="region of interest" description="Disordered" evidence="2">
    <location>
        <begin position="1341"/>
        <end position="1417"/>
    </location>
</feature>
<comment type="caution">
    <text evidence="4">The sequence shown here is derived from an EMBL/GenBank/DDBJ whole genome shotgun (WGS) entry which is preliminary data.</text>
</comment>
<feature type="compositionally biased region" description="Gly residues" evidence="2">
    <location>
        <begin position="1610"/>
        <end position="1619"/>
    </location>
</feature>
<protein>
    <submittedName>
        <fullName evidence="4">Uncharacterized protein</fullName>
    </submittedName>
</protein>
<feature type="region of interest" description="Disordered" evidence="2">
    <location>
        <begin position="1537"/>
        <end position="1559"/>
    </location>
</feature>
<feature type="coiled-coil region" evidence="1">
    <location>
        <begin position="485"/>
        <end position="536"/>
    </location>
</feature>
<sequence>MADYAGYYVFEQAHLAEHENDQYAGQRGYVKGTDFSLPYYSAWSRRHDSRVQLNLLRTLNCSYLSTHGVAPTLLALKQHAQSLCILIQALTPTVQIGEIGDGDPDKIIPKPAATAGAAPAPASAAVGGFTDPLTFKYNMNDAFDFLTDLTKPYANDDPSHHKPLTGLLNEIRARDEAHGNIHHCPLSETKPRAKQEAQKPYANHHNLIMHANECLERLDHEFSSTGGLLSILPTDTSYDEGNQQLAAARRSLLGQWLLYTQHLVARMHEIERSYASALDALAGEAMIPLQARSAMSNSNGRPIIYPQDRFVLANAGDDVFDHIHRVLDKREAMSRAKEEIWANNGVVGTHVWQTERGGSTHQRGLVHVDISTRFYRLVGQGRNTIFVLPAFNSHPGVEQTKLTEDQPTIVASIQPTLPKRVTELEKQFTDGQDEVKRLRRLMDSYKEQGDSKDKQIKTLSAYADQLTFTRDALLQAVDKDHYELAEDAERARRQAANAAAGAQESQVEAREAATRVAHLEQRIRELNRARARLEAQLGYFAPDDDGSGGPLALLSTITTATKPPQLPYQPTTIFLSEGSDTAYIFSSFSSLLSLNISSSLNTTSFSPEILSSTLPISAGDSYIPLLLPNNSLAIFSGNCSTPFSSRFHLFDFESKGWVSGGKVAVSAESDYAQTVPYSLSQGVGFSLQLEPRVSESEFYFFGGECGDVYSDRVLKLSSSGGDNLALGSLEGQEGGLMNGVAGFSLTELTPASKSKKGEIVTQSTGYLMLGGYMGGEKGLVDVSRVGVWNLPGEKFEWVGVKGSGKKRSGHTSVVSEDGGRVVVYGGWGEEEVGLGVLKVGVGREGWEWVDVKENKGEGKGRYGHGAVRLPGDVMMVYGGWEVGGIRGKREVEDGGLRFLDMKKMEWVEGYEMPREGGKGDNDGSGNTEGNIGGGGNGSGSGGGSGNGQGNTPGEVKEEDDGDKNKIIGLSVGLGVGLILLALAALGFCLIRRRKARRRAAREETLRSLTLGMNGSLPRGIGPDDDYMTERDDGMGFMFPWNAATAQQWYTGGDDPYSQGQRSLGLGGGGGYESLRGAVRKTGATVYMPPPPSPSSSSVLGGRPRNARGIYTPTNVNSYDFSPLGQASRNIDPIYEEADEEEEEEQQKHQPISPDKEEFGNGSGSNDVDPFLTPTTSIGGGGNNTIFPVPALIPVTFQQDPARQHWKSVTSTTNIGGGGGDTIFTVPALAPPIQQDPEVQNWKSEIDVADAVLSARIARHGSTTTMPPKLVIPPTRKKPVKLATTTTESSSESDRTNSNLSEKSAFSFVPGGEESSFQHQEASSSASANTFNTAKSHFLRGEKEEEDADYVYVPPPPPSQPGSPSKSPSRMALGTTPGNRKSWFGGLRRVFSGSESSGSNNSSLNNNNKGGEEEGVGIGGDYQGFGGLGAFSNSEGGGLLLLRRKQGKAAWEGRSGGNGGDDDWDVEKAVEQRLVQVMFTVPKERLRVVNAEVAESIVSVFEEEQQLEEGQEGVLGDVRDEEQEEEEERLRVPVPPARTVSSMTGRSSVGGGGISPSASLRTMSIRTGTLHTAEAVRLERPRTRVLAMVESIESKKGDSRDSSPAPSGKSGRSGGGVSLR</sequence>